<comment type="caution">
    <text evidence="2">The sequence shown here is derived from an EMBL/GenBank/DDBJ whole genome shotgun (WGS) entry which is preliminary data.</text>
</comment>
<dbReference type="GO" id="GO:0003677">
    <property type="term" value="F:DNA binding"/>
    <property type="evidence" value="ECO:0007669"/>
    <property type="project" value="InterPro"/>
</dbReference>
<dbReference type="AlphaFoldDB" id="A0A3P3E289"/>
<feature type="domain" description="HTH cro/C1-type" evidence="1">
    <location>
        <begin position="40"/>
        <end position="95"/>
    </location>
</feature>
<dbReference type="CDD" id="cd00093">
    <property type="entry name" value="HTH_XRE"/>
    <property type="match status" value="1"/>
</dbReference>
<reference evidence="2 3" key="1">
    <citation type="submission" date="2018-11" db="EMBL/GenBank/DDBJ databases">
        <title>The genome of Variovorax sp T529.</title>
        <authorList>
            <person name="Gao J."/>
        </authorList>
    </citation>
    <scope>NUCLEOTIDE SEQUENCE [LARGE SCALE GENOMIC DNA]</scope>
    <source>
        <strain evidence="2 3">T529</strain>
    </source>
</reference>
<sequence length="199" mass="22170">MRVGHRPTQRPHLRVQYIAHGASPWHNMRMSTLHEIGNAVRLRRTEMGLTQETLAHISGLSRSTINAVEKQSIGNLSITRAEELLDSIGLSMHVNSATPSPAHKQSLPNRSALDRAAATASVSYRSAMTAGQLERALLTGDAPDQIRPHLQALLDEAPMSLLAKVVDELHLEKGIVRAQVWSQMRRLAQDLQCFRRVWQ</sequence>
<organism evidence="2 3">
    <name type="scientific">Variovorax beijingensis</name>
    <dbReference type="NCBI Taxonomy" id="2496117"/>
    <lineage>
        <taxon>Bacteria</taxon>
        <taxon>Pseudomonadati</taxon>
        <taxon>Pseudomonadota</taxon>
        <taxon>Betaproteobacteria</taxon>
        <taxon>Burkholderiales</taxon>
        <taxon>Comamonadaceae</taxon>
        <taxon>Variovorax</taxon>
    </lineage>
</organism>
<evidence type="ECO:0000313" key="3">
    <source>
        <dbReference type="Proteomes" id="UP000271590"/>
    </source>
</evidence>
<dbReference type="Proteomes" id="UP000271590">
    <property type="component" value="Unassembled WGS sequence"/>
</dbReference>
<dbReference type="Gene3D" id="1.10.260.40">
    <property type="entry name" value="lambda repressor-like DNA-binding domains"/>
    <property type="match status" value="1"/>
</dbReference>
<name>A0A3P3E289_9BURK</name>
<accession>A0A3P3E289</accession>
<dbReference type="PROSITE" id="PS50943">
    <property type="entry name" value="HTH_CROC1"/>
    <property type="match status" value="1"/>
</dbReference>
<dbReference type="InterPro" id="IPR001387">
    <property type="entry name" value="Cro/C1-type_HTH"/>
</dbReference>
<dbReference type="SUPFAM" id="SSF47413">
    <property type="entry name" value="lambda repressor-like DNA-binding domains"/>
    <property type="match status" value="1"/>
</dbReference>
<proteinExistence type="predicted"/>
<dbReference type="InterPro" id="IPR010982">
    <property type="entry name" value="Lambda_DNA-bd_dom_sf"/>
</dbReference>
<gene>
    <name evidence="2" type="ORF">EH244_30645</name>
</gene>
<protein>
    <submittedName>
        <fullName evidence="2">Helix-turn-helix domain-containing protein</fullName>
    </submittedName>
</protein>
<dbReference type="EMBL" id="RQXU01000039">
    <property type="protein sequence ID" value="RRH80384.1"/>
    <property type="molecule type" value="Genomic_DNA"/>
</dbReference>
<evidence type="ECO:0000259" key="1">
    <source>
        <dbReference type="PROSITE" id="PS50943"/>
    </source>
</evidence>
<dbReference type="SMART" id="SM00530">
    <property type="entry name" value="HTH_XRE"/>
    <property type="match status" value="1"/>
</dbReference>
<dbReference type="Pfam" id="PF01381">
    <property type="entry name" value="HTH_3"/>
    <property type="match status" value="1"/>
</dbReference>
<evidence type="ECO:0000313" key="2">
    <source>
        <dbReference type="EMBL" id="RRH80384.1"/>
    </source>
</evidence>